<dbReference type="Proteomes" id="UP001314170">
    <property type="component" value="Unassembled WGS sequence"/>
</dbReference>
<comment type="caution">
    <text evidence="1">The sequence shown here is derived from an EMBL/GenBank/DDBJ whole genome shotgun (WGS) entry which is preliminary data.</text>
</comment>
<evidence type="ECO:0000313" key="1">
    <source>
        <dbReference type="EMBL" id="CAK7345484.1"/>
    </source>
</evidence>
<name>A0AAV1S2G2_9ROSI</name>
<accession>A0AAV1S2G2</accession>
<organism evidence="1 2">
    <name type="scientific">Dovyalis caffra</name>
    <dbReference type="NCBI Taxonomy" id="77055"/>
    <lineage>
        <taxon>Eukaryota</taxon>
        <taxon>Viridiplantae</taxon>
        <taxon>Streptophyta</taxon>
        <taxon>Embryophyta</taxon>
        <taxon>Tracheophyta</taxon>
        <taxon>Spermatophyta</taxon>
        <taxon>Magnoliopsida</taxon>
        <taxon>eudicotyledons</taxon>
        <taxon>Gunneridae</taxon>
        <taxon>Pentapetalae</taxon>
        <taxon>rosids</taxon>
        <taxon>fabids</taxon>
        <taxon>Malpighiales</taxon>
        <taxon>Salicaceae</taxon>
        <taxon>Flacourtieae</taxon>
        <taxon>Dovyalis</taxon>
    </lineage>
</organism>
<protein>
    <recommendedName>
        <fullName evidence="3">SKP1 component POZ domain-containing protein</fullName>
    </recommendedName>
</protein>
<dbReference type="EMBL" id="CAWUPB010001168">
    <property type="protein sequence ID" value="CAK7345484.1"/>
    <property type="molecule type" value="Genomic_DNA"/>
</dbReference>
<keyword evidence="2" id="KW-1185">Reference proteome</keyword>
<proteinExistence type="predicted"/>
<gene>
    <name evidence="1" type="ORF">DCAF_LOCUS18258</name>
</gene>
<evidence type="ECO:0008006" key="3">
    <source>
        <dbReference type="Google" id="ProtNLM"/>
    </source>
</evidence>
<dbReference type="AlphaFoldDB" id="A0AAV1S2G2"/>
<sequence length="85" mass="9458">MGKMDVKTKTKIRIKIKDTPTSIVCEPLKAAEILDMADIMLGNAGHPDVVHSQHTTLQMASSFSSFPCIFFQKSEEVFVRIISFA</sequence>
<reference evidence="1 2" key="1">
    <citation type="submission" date="2024-01" db="EMBL/GenBank/DDBJ databases">
        <authorList>
            <person name="Waweru B."/>
        </authorList>
    </citation>
    <scope>NUCLEOTIDE SEQUENCE [LARGE SCALE GENOMIC DNA]</scope>
</reference>
<evidence type="ECO:0000313" key="2">
    <source>
        <dbReference type="Proteomes" id="UP001314170"/>
    </source>
</evidence>